<comment type="caution">
    <text evidence="3">The sequence shown here is derived from an EMBL/GenBank/DDBJ whole genome shotgun (WGS) entry which is preliminary data.</text>
</comment>
<protein>
    <submittedName>
        <fullName evidence="3">CotH kinase family protein</fullName>
    </submittedName>
</protein>
<evidence type="ECO:0000256" key="1">
    <source>
        <dbReference type="SAM" id="MobiDB-lite"/>
    </source>
</evidence>
<dbReference type="Pfam" id="PF08757">
    <property type="entry name" value="CotH"/>
    <property type="match status" value="1"/>
</dbReference>
<dbReference type="RefSeq" id="WP_378127877.1">
    <property type="nucleotide sequence ID" value="NZ_JBHSED010000070.1"/>
</dbReference>
<keyword evidence="4" id="KW-1185">Reference proteome</keyword>
<dbReference type="InterPro" id="IPR014867">
    <property type="entry name" value="Spore_coat_CotH_CotH2/3/7"/>
</dbReference>
<reference evidence="4" key="1">
    <citation type="journal article" date="2019" name="Int. J. Syst. Evol. Microbiol.">
        <title>The Global Catalogue of Microorganisms (GCM) 10K type strain sequencing project: providing services to taxonomists for standard genome sequencing and annotation.</title>
        <authorList>
            <consortium name="The Broad Institute Genomics Platform"/>
            <consortium name="The Broad Institute Genome Sequencing Center for Infectious Disease"/>
            <person name="Wu L."/>
            <person name="Ma J."/>
        </authorList>
    </citation>
    <scope>NUCLEOTIDE SEQUENCE [LARGE SCALE GENOMIC DNA]</scope>
    <source>
        <strain evidence="4">CGMCC 4.1641</strain>
    </source>
</reference>
<keyword evidence="2" id="KW-0812">Transmembrane</keyword>
<feature type="compositionally biased region" description="Low complexity" evidence="1">
    <location>
        <begin position="583"/>
        <end position="592"/>
    </location>
</feature>
<keyword evidence="3" id="KW-0418">Kinase</keyword>
<dbReference type="Proteomes" id="UP001595755">
    <property type="component" value="Unassembled WGS sequence"/>
</dbReference>
<gene>
    <name evidence="3" type="ORF">ACFO1S_26735</name>
</gene>
<feature type="region of interest" description="Disordered" evidence="1">
    <location>
        <begin position="528"/>
        <end position="634"/>
    </location>
</feature>
<dbReference type="PANTHER" id="PTHR40050:SF1">
    <property type="entry name" value="INNER SPORE COAT PROTEIN H"/>
    <property type="match status" value="1"/>
</dbReference>
<feature type="region of interest" description="Disordered" evidence="1">
    <location>
        <begin position="438"/>
        <end position="515"/>
    </location>
</feature>
<name>A0ABV8SHE7_9BACL</name>
<sequence length="668" mass="69995">MSSKAYFPMLVSFFALVLVSAVLWDASAPGRGTYLLSVSAAGEENGLDREVFPKDKVVDVKITIDEADFHAMLDNASAEEMHMASVEYNGIKLDNIGIRTKGNLSLRSVVSSDSDRYSFKLSFDEYISSQTLQGISKINLNNNYSDATYMHEFLTYELAEEMGLPTPKYSYVNVYVNGELWGFYLAIEQVGDAYLERNFSNVYGALYKAEFGGGFGGGGNGAGAGGRSSGGGDLVWQGDDLDSYPSLVQKSKKSNGDVLIDMLDELNNGTDYERVLDVNNALQYIALNAVLVNMDSYLGSNQQNYYLYEDDGVFSVLPWDYNMSFGGMGGGMGGGSEQIMIDEPTQGALAERPLAAKLLAVDAYKEKYHEIIREMVEGYLSDEAFASRVGELQEMISPYVQSDPRPFYSYSQYESAIPELLSFTQSRVANVAGQLDGTIASSGDGSGSGGGMGGGMGGGRGGFGGFGGMQGQNRVQGLQDEGASGQGSEQGARQPQIPEGQANRQVSRSGGEVAASQGGIVLAADTSGAATNRNGDGQQVPPNGQEGQAPEGRNGAGSGGRGGQAPNGQTVPGQNGQGQNDEGMNGQAQNGQGQNGFGGPGEGGGFPGGQGGFDRGPGGFGGMPGMGTGTASNTQEAGSYKAAATTGIALVVLLLAGLFIALYKRKRL</sequence>
<keyword evidence="3" id="KW-0808">Transferase</keyword>
<dbReference type="PANTHER" id="PTHR40050">
    <property type="entry name" value="INNER SPORE COAT PROTEIN H"/>
    <property type="match status" value="1"/>
</dbReference>
<evidence type="ECO:0000256" key="2">
    <source>
        <dbReference type="SAM" id="Phobius"/>
    </source>
</evidence>
<feature type="compositionally biased region" description="Gly residues" evidence="1">
    <location>
        <begin position="444"/>
        <end position="470"/>
    </location>
</feature>
<feature type="compositionally biased region" description="Gly residues" evidence="1">
    <location>
        <begin position="593"/>
        <end position="628"/>
    </location>
</feature>
<keyword evidence="2" id="KW-0472">Membrane</keyword>
<proteinExistence type="predicted"/>
<feature type="compositionally biased region" description="Polar residues" evidence="1">
    <location>
        <begin position="570"/>
        <end position="582"/>
    </location>
</feature>
<evidence type="ECO:0000313" key="4">
    <source>
        <dbReference type="Proteomes" id="UP001595755"/>
    </source>
</evidence>
<feature type="compositionally biased region" description="Polar residues" evidence="1">
    <location>
        <begin position="528"/>
        <end position="546"/>
    </location>
</feature>
<evidence type="ECO:0000313" key="3">
    <source>
        <dbReference type="EMBL" id="MFC4307024.1"/>
    </source>
</evidence>
<accession>A0ABV8SHE7</accession>
<feature type="compositionally biased region" description="Gly residues" evidence="1">
    <location>
        <begin position="554"/>
        <end position="565"/>
    </location>
</feature>
<keyword evidence="2" id="KW-1133">Transmembrane helix</keyword>
<dbReference type="GO" id="GO:0016301">
    <property type="term" value="F:kinase activity"/>
    <property type="evidence" value="ECO:0007669"/>
    <property type="project" value="UniProtKB-KW"/>
</dbReference>
<organism evidence="3 4">
    <name type="scientific">Cohnella boryungensis</name>
    <dbReference type="NCBI Taxonomy" id="768479"/>
    <lineage>
        <taxon>Bacteria</taxon>
        <taxon>Bacillati</taxon>
        <taxon>Bacillota</taxon>
        <taxon>Bacilli</taxon>
        <taxon>Bacillales</taxon>
        <taxon>Paenibacillaceae</taxon>
        <taxon>Cohnella</taxon>
    </lineage>
</organism>
<feature type="transmembrane region" description="Helical" evidence="2">
    <location>
        <begin position="642"/>
        <end position="663"/>
    </location>
</feature>
<dbReference type="EMBL" id="JBHSED010000070">
    <property type="protein sequence ID" value="MFC4307024.1"/>
    <property type="molecule type" value="Genomic_DNA"/>
</dbReference>